<reference evidence="2 3" key="1">
    <citation type="submission" date="2016-08" db="EMBL/GenBank/DDBJ databases">
        <title>Genomes of anaerobic fungi encode conserved fungal cellulosomes for biomass hydrolysis.</title>
        <authorList>
            <consortium name="DOE Joint Genome Institute"/>
            <person name="Haitjema C.H."/>
            <person name="Gilmore S.P."/>
            <person name="Henske J.K."/>
            <person name="Solomon K.V."/>
            <person name="De Groot R."/>
            <person name="Kuo A."/>
            <person name="Mondo S.J."/>
            <person name="Salamov A.A."/>
            <person name="Labutti K."/>
            <person name="Zhao Z."/>
            <person name="Chiniquy J."/>
            <person name="Barry K."/>
            <person name="Brewer H.M."/>
            <person name="Purvine S.O."/>
            <person name="Wright A.T."/>
            <person name="Boxma B."/>
            <person name="Van Alen T."/>
            <person name="Hackstein J.H."/>
            <person name="Baker S.E."/>
            <person name="Grigoriev I.V."/>
            <person name="O'Malley M.A."/>
        </authorList>
    </citation>
    <scope>NUCLEOTIDE SEQUENCE [LARGE SCALE GENOMIC DNA]</scope>
    <source>
        <strain evidence="3">finn</strain>
    </source>
</reference>
<feature type="non-terminal residue" evidence="2">
    <location>
        <position position="271"/>
    </location>
</feature>
<keyword evidence="1" id="KW-0812">Transmembrane</keyword>
<gene>
    <name evidence="2" type="ORF">BCR36DRAFT_244058</name>
</gene>
<dbReference type="Proteomes" id="UP000193719">
    <property type="component" value="Unassembled WGS sequence"/>
</dbReference>
<dbReference type="OrthoDB" id="194358at2759"/>
<keyword evidence="3" id="KW-1185">Reference proteome</keyword>
<evidence type="ECO:0000256" key="1">
    <source>
        <dbReference type="SAM" id="Phobius"/>
    </source>
</evidence>
<feature type="non-terminal residue" evidence="2">
    <location>
        <position position="1"/>
    </location>
</feature>
<name>A0A1Y1VGK6_9FUNG</name>
<keyword evidence="1" id="KW-1133">Transmembrane helix</keyword>
<keyword evidence="1" id="KW-0472">Membrane</keyword>
<comment type="caution">
    <text evidence="2">The sequence shown here is derived from an EMBL/GenBank/DDBJ whole genome shotgun (WGS) entry which is preliminary data.</text>
</comment>
<protein>
    <submittedName>
        <fullName evidence="2">Uncharacterized protein</fullName>
    </submittedName>
</protein>
<dbReference type="STRING" id="1754191.A0A1Y1VGK6"/>
<evidence type="ECO:0000313" key="2">
    <source>
        <dbReference type="EMBL" id="ORX54841.1"/>
    </source>
</evidence>
<sequence length="271" mass="31595">LNNRNEKNIIIPKISSMDSFKNGYRELSNNKLIKPEIELNKKENNTIVGYNQQQEVYSYQNIQFTNYSNTFRNATSQLFEPHLLSFSEFKLMDISPQQQRLSLYVLRKQETRLLNDGIIKPLSKDEMKIKKKSASEPKDKIKSGNSFTRFLLKKKSKHSSSETFHLLQLAIHDNRIASASTLLNNITYSNMKKKKYQEINKAFLYAMTKKLENISMMFLNKGFPDNVNRSIFDVSINTSKKQKKMNTLQFPSYFILAVSLGLMDVVKFMIK</sequence>
<organism evidence="2 3">
    <name type="scientific">Piromyces finnis</name>
    <dbReference type="NCBI Taxonomy" id="1754191"/>
    <lineage>
        <taxon>Eukaryota</taxon>
        <taxon>Fungi</taxon>
        <taxon>Fungi incertae sedis</taxon>
        <taxon>Chytridiomycota</taxon>
        <taxon>Chytridiomycota incertae sedis</taxon>
        <taxon>Neocallimastigomycetes</taxon>
        <taxon>Neocallimastigales</taxon>
        <taxon>Neocallimastigaceae</taxon>
        <taxon>Piromyces</taxon>
    </lineage>
</organism>
<reference evidence="2 3" key="2">
    <citation type="submission" date="2016-08" db="EMBL/GenBank/DDBJ databases">
        <title>Pervasive Adenine N6-methylation of Active Genes in Fungi.</title>
        <authorList>
            <consortium name="DOE Joint Genome Institute"/>
            <person name="Mondo S.J."/>
            <person name="Dannebaum R.O."/>
            <person name="Kuo R.C."/>
            <person name="Labutti K."/>
            <person name="Haridas S."/>
            <person name="Kuo A."/>
            <person name="Salamov A."/>
            <person name="Ahrendt S.R."/>
            <person name="Lipzen A."/>
            <person name="Sullivan W."/>
            <person name="Andreopoulos W.B."/>
            <person name="Clum A."/>
            <person name="Lindquist E."/>
            <person name="Daum C."/>
            <person name="Ramamoorthy G.K."/>
            <person name="Gryganskyi A."/>
            <person name="Culley D."/>
            <person name="Magnuson J.K."/>
            <person name="James T.Y."/>
            <person name="O'Malley M.A."/>
            <person name="Stajich J.E."/>
            <person name="Spatafora J.W."/>
            <person name="Visel A."/>
            <person name="Grigoriev I.V."/>
        </authorList>
    </citation>
    <scope>NUCLEOTIDE SEQUENCE [LARGE SCALE GENOMIC DNA]</scope>
    <source>
        <strain evidence="3">finn</strain>
    </source>
</reference>
<evidence type="ECO:0000313" key="3">
    <source>
        <dbReference type="Proteomes" id="UP000193719"/>
    </source>
</evidence>
<dbReference type="AlphaFoldDB" id="A0A1Y1VGK6"/>
<proteinExistence type="predicted"/>
<dbReference type="EMBL" id="MCFH01000010">
    <property type="protein sequence ID" value="ORX54841.1"/>
    <property type="molecule type" value="Genomic_DNA"/>
</dbReference>
<accession>A0A1Y1VGK6</accession>
<feature type="transmembrane region" description="Helical" evidence="1">
    <location>
        <begin position="250"/>
        <end position="270"/>
    </location>
</feature>